<reference evidence="1" key="1">
    <citation type="submission" date="2021-10" db="EMBL/GenBank/DDBJ databases">
        <title>Melipona bicolor Genome sequencing and assembly.</title>
        <authorList>
            <person name="Araujo N.S."/>
            <person name="Arias M.C."/>
        </authorList>
    </citation>
    <scope>NUCLEOTIDE SEQUENCE</scope>
    <source>
        <strain evidence="1">USP_2M_L1-L4_2017</strain>
        <tissue evidence="1">Whole body</tissue>
    </source>
</reference>
<comment type="caution">
    <text evidence="1">The sequence shown here is derived from an EMBL/GenBank/DDBJ whole genome shotgun (WGS) entry which is preliminary data.</text>
</comment>
<organism evidence="1 2">
    <name type="scientific">Melipona bicolor</name>
    <dbReference type="NCBI Taxonomy" id="60889"/>
    <lineage>
        <taxon>Eukaryota</taxon>
        <taxon>Metazoa</taxon>
        <taxon>Ecdysozoa</taxon>
        <taxon>Arthropoda</taxon>
        <taxon>Hexapoda</taxon>
        <taxon>Insecta</taxon>
        <taxon>Pterygota</taxon>
        <taxon>Neoptera</taxon>
        <taxon>Endopterygota</taxon>
        <taxon>Hymenoptera</taxon>
        <taxon>Apocrita</taxon>
        <taxon>Aculeata</taxon>
        <taxon>Apoidea</taxon>
        <taxon>Anthophila</taxon>
        <taxon>Apidae</taxon>
        <taxon>Melipona</taxon>
    </lineage>
</organism>
<proteinExistence type="predicted"/>
<evidence type="ECO:0000313" key="1">
    <source>
        <dbReference type="EMBL" id="KAK1135858.1"/>
    </source>
</evidence>
<dbReference type="Proteomes" id="UP001177670">
    <property type="component" value="Unassembled WGS sequence"/>
</dbReference>
<dbReference type="EMBL" id="JAHYIQ010000001">
    <property type="protein sequence ID" value="KAK1135858.1"/>
    <property type="molecule type" value="Genomic_DNA"/>
</dbReference>
<dbReference type="AlphaFoldDB" id="A0AA40KWU1"/>
<name>A0AA40KWU1_9HYME</name>
<keyword evidence="2" id="KW-1185">Reference proteome</keyword>
<evidence type="ECO:0000313" key="2">
    <source>
        <dbReference type="Proteomes" id="UP001177670"/>
    </source>
</evidence>
<protein>
    <submittedName>
        <fullName evidence="1">Uncharacterized protein</fullName>
    </submittedName>
</protein>
<accession>A0AA40KWU1</accession>
<gene>
    <name evidence="1" type="ORF">K0M31_000430</name>
</gene>
<sequence>MAGVKASGGGPIRGEYGWGRIPPPSPSATLPPVTLLLIPLSPRGWNHRHFQPAPPLSTFFLLLHLHLHLLRKLWSLLLSEAPAAPGGYPRQVPARDSHGMSGDRYVRPTARISTAEDFHDDFRASTRYQPIIHDTHATMLPAAPVVVDPPTIAPTWMRPIVRRD</sequence>